<dbReference type="Proteomes" id="UP000515703">
    <property type="component" value="Chromosome"/>
</dbReference>
<keyword evidence="3" id="KW-1185">Reference proteome</keyword>
<feature type="domain" description="DUF5716" evidence="1">
    <location>
        <begin position="123"/>
        <end position="423"/>
    </location>
</feature>
<dbReference type="KEGG" id="acht:bsdcttw_07490"/>
<dbReference type="Pfam" id="PF18980">
    <property type="entry name" value="DUF5716_C"/>
    <property type="match status" value="1"/>
</dbReference>
<accession>A0A7I8DGR6</accession>
<evidence type="ECO:0000313" key="3">
    <source>
        <dbReference type="Proteomes" id="UP000515703"/>
    </source>
</evidence>
<dbReference type="EMBL" id="AP023368">
    <property type="protein sequence ID" value="BCJ97708.1"/>
    <property type="molecule type" value="Genomic_DNA"/>
</dbReference>
<organism evidence="2 3">
    <name type="scientific">Anaerocolumna chitinilytica</name>
    <dbReference type="NCBI Taxonomy" id="1727145"/>
    <lineage>
        <taxon>Bacteria</taxon>
        <taxon>Bacillati</taxon>
        <taxon>Bacillota</taxon>
        <taxon>Clostridia</taxon>
        <taxon>Lachnospirales</taxon>
        <taxon>Lachnospiraceae</taxon>
        <taxon>Anaerocolumna</taxon>
    </lineage>
</organism>
<dbReference type="InterPro" id="IPR043770">
    <property type="entry name" value="DUF5716_C"/>
</dbReference>
<gene>
    <name evidence="2" type="ORF">bsdcttw_07490</name>
</gene>
<evidence type="ECO:0000313" key="2">
    <source>
        <dbReference type="EMBL" id="BCJ97708.1"/>
    </source>
</evidence>
<proteinExistence type="predicted"/>
<evidence type="ECO:0000259" key="1">
    <source>
        <dbReference type="Pfam" id="PF18980"/>
    </source>
</evidence>
<name>A0A7I8DGR6_9FIRM</name>
<reference evidence="2 3" key="1">
    <citation type="submission" date="2020-08" db="EMBL/GenBank/DDBJ databases">
        <title>Draft genome sequencing of an Anaerocolumna strain isolated from anoxic soil subjected to BSD treatment.</title>
        <authorList>
            <person name="Uek A."/>
            <person name="Tonouchi A."/>
        </authorList>
    </citation>
    <scope>NUCLEOTIDE SEQUENCE [LARGE SCALE GENOMIC DNA]</scope>
    <source>
        <strain evidence="2 3">CTTW</strain>
    </source>
</reference>
<dbReference type="AlphaFoldDB" id="A0A7I8DGR6"/>
<sequence>MADNKSLILGLDFGDQDIQICCFNSKALEPESVSLCTGNNPYFFPAVIGVKPGGKEWVFGEEALELQKKGMCQAAGNLYQIAVQGTETVFYDKAYTAAYLLEKLFRKCLTCVTLKFPGEGISKLNVTVKELNDSVRAVLQEAFANLGLKEDRLSLQSHSLSYEYYALNQKKELWSNDIGLFHMDEEEFQYKQISISRKFTPIPVCVSQKDFNDVLSYEEVLKGDKERLEYCFLNLAKSILHKQLVTTIYVTGCGFEGDWADNALKELCVGRRVFKGQNLYAKGACYAAKEKKNIEEGKSGEFLFLDSDQITSSISLEAIKGETSCQIPLWDGYKPWFDGGLTREFILTEDNKLTILAKDLFTLKKEYHEITLDGLEVRSDKTTRIEISVSFKDSKTALVHIREKGFGQMIPSLGLSWESEIKL</sequence>
<protein>
    <recommendedName>
        <fullName evidence="1">DUF5716 domain-containing protein</fullName>
    </recommendedName>
</protein>
<dbReference type="RefSeq" id="WP_185258109.1">
    <property type="nucleotide sequence ID" value="NZ_AP023368.1"/>
</dbReference>
<reference evidence="2 3" key="2">
    <citation type="submission" date="2020-08" db="EMBL/GenBank/DDBJ databases">
        <authorList>
            <person name="Ueki A."/>
            <person name="Tonouchi A."/>
        </authorList>
    </citation>
    <scope>NUCLEOTIDE SEQUENCE [LARGE SCALE GENOMIC DNA]</scope>
    <source>
        <strain evidence="2 3">CTTW</strain>
    </source>
</reference>